<accession>A0ABW6ZVI1</accession>
<dbReference type="CDD" id="cd07377">
    <property type="entry name" value="WHTH_GntR"/>
    <property type="match status" value="1"/>
</dbReference>
<dbReference type="InterPro" id="IPR036390">
    <property type="entry name" value="WH_DNA-bd_sf"/>
</dbReference>
<dbReference type="SUPFAM" id="SSF46785">
    <property type="entry name" value="Winged helix' DNA-binding domain"/>
    <property type="match status" value="1"/>
</dbReference>
<keyword evidence="3" id="KW-0804">Transcription</keyword>
<dbReference type="Gene3D" id="1.20.120.530">
    <property type="entry name" value="GntR ligand-binding domain-like"/>
    <property type="match status" value="1"/>
</dbReference>
<dbReference type="InterPro" id="IPR000524">
    <property type="entry name" value="Tscrpt_reg_HTH_GntR"/>
</dbReference>
<dbReference type="SMART" id="SM00345">
    <property type="entry name" value="HTH_GNTR"/>
    <property type="match status" value="1"/>
</dbReference>
<keyword evidence="1" id="KW-0805">Transcription regulation</keyword>
<evidence type="ECO:0000313" key="6">
    <source>
        <dbReference type="Proteomes" id="UP001604002"/>
    </source>
</evidence>
<dbReference type="SMART" id="SM00895">
    <property type="entry name" value="FCD"/>
    <property type="match status" value="1"/>
</dbReference>
<dbReference type="PANTHER" id="PTHR43537">
    <property type="entry name" value="TRANSCRIPTIONAL REGULATOR, GNTR FAMILY"/>
    <property type="match status" value="1"/>
</dbReference>
<feature type="domain" description="HTH gntR-type" evidence="4">
    <location>
        <begin position="28"/>
        <end position="96"/>
    </location>
</feature>
<dbReference type="RefSeq" id="WP_393992593.1">
    <property type="nucleotide sequence ID" value="NZ_JBAFVH010000006.1"/>
</dbReference>
<dbReference type="PRINTS" id="PR00035">
    <property type="entry name" value="HTHGNTR"/>
</dbReference>
<keyword evidence="2" id="KW-0238">DNA-binding</keyword>
<gene>
    <name evidence="5" type="ORF">V5F32_11200</name>
</gene>
<dbReference type="PROSITE" id="PS50949">
    <property type="entry name" value="HTH_GNTR"/>
    <property type="match status" value="1"/>
</dbReference>
<keyword evidence="6" id="KW-1185">Reference proteome</keyword>
<dbReference type="InterPro" id="IPR036388">
    <property type="entry name" value="WH-like_DNA-bd_sf"/>
</dbReference>
<dbReference type="Pfam" id="PF07729">
    <property type="entry name" value="FCD"/>
    <property type="match status" value="1"/>
</dbReference>
<dbReference type="SUPFAM" id="SSF48008">
    <property type="entry name" value="GntR ligand-binding domain-like"/>
    <property type="match status" value="1"/>
</dbReference>
<reference evidence="5 6" key="1">
    <citation type="submission" date="2024-02" db="EMBL/GenBank/DDBJ databases">
        <title>Expansion and revision of Xanthobacter and proposal of Roseixanthobacter gen. nov.</title>
        <authorList>
            <person name="Soltysiak M.P.M."/>
            <person name="Jalihal A."/>
            <person name="Ory A."/>
            <person name="Chrisophersen C."/>
            <person name="Lee A.D."/>
            <person name="Boulton J."/>
            <person name="Springer M."/>
        </authorList>
    </citation>
    <scope>NUCLEOTIDE SEQUENCE [LARGE SCALE GENOMIC DNA]</scope>
    <source>
        <strain evidence="5 6">23A</strain>
    </source>
</reference>
<dbReference type="InterPro" id="IPR008920">
    <property type="entry name" value="TF_FadR/GntR_C"/>
</dbReference>
<evidence type="ECO:0000256" key="1">
    <source>
        <dbReference type="ARBA" id="ARBA00023015"/>
    </source>
</evidence>
<dbReference type="Proteomes" id="UP001604002">
    <property type="component" value="Unassembled WGS sequence"/>
</dbReference>
<evidence type="ECO:0000256" key="3">
    <source>
        <dbReference type="ARBA" id="ARBA00023163"/>
    </source>
</evidence>
<dbReference type="EMBL" id="JBAFVH010000006">
    <property type="protein sequence ID" value="MFG1372732.1"/>
    <property type="molecule type" value="Genomic_DNA"/>
</dbReference>
<sequence length="251" mass="27654">MAVKTKRSDETVTVMAETAPAARTAVRLTLGDRIYDEILHLIINLQIPEGGRLPTEAQLCKLYSVSRTVVREALSRLRIDGIVASRQGQGSVVLRRPNAGVFAFPFVSSIADMQRFFEFRQLIEGEVAALAASRRTHDELVRIRAAFDAVSCALSQNEPGIEEDLAFHFAIADAAHNKFLSSPLLSARDNFVQCIQFARALSTKPNEKIGQRLQGEHRLILEAIESADEDGARAAMIAHLTNTRDRVFLGG</sequence>
<proteinExistence type="predicted"/>
<dbReference type="InterPro" id="IPR011711">
    <property type="entry name" value="GntR_C"/>
</dbReference>
<comment type="caution">
    <text evidence="5">The sequence shown here is derived from an EMBL/GenBank/DDBJ whole genome shotgun (WGS) entry which is preliminary data.</text>
</comment>
<evidence type="ECO:0000256" key="2">
    <source>
        <dbReference type="ARBA" id="ARBA00023125"/>
    </source>
</evidence>
<dbReference type="Pfam" id="PF00392">
    <property type="entry name" value="GntR"/>
    <property type="match status" value="1"/>
</dbReference>
<dbReference type="PANTHER" id="PTHR43537:SF5">
    <property type="entry name" value="UXU OPERON TRANSCRIPTIONAL REGULATOR"/>
    <property type="match status" value="1"/>
</dbReference>
<organism evidence="5 6">
    <name type="scientific">Xanthobacter oligotrophicus</name>
    <dbReference type="NCBI Taxonomy" id="2607286"/>
    <lineage>
        <taxon>Bacteria</taxon>
        <taxon>Pseudomonadati</taxon>
        <taxon>Pseudomonadota</taxon>
        <taxon>Alphaproteobacteria</taxon>
        <taxon>Hyphomicrobiales</taxon>
        <taxon>Xanthobacteraceae</taxon>
        <taxon>Xanthobacter</taxon>
    </lineage>
</organism>
<name>A0ABW6ZVI1_9HYPH</name>
<dbReference type="Gene3D" id="1.10.10.10">
    <property type="entry name" value="Winged helix-like DNA-binding domain superfamily/Winged helix DNA-binding domain"/>
    <property type="match status" value="1"/>
</dbReference>
<evidence type="ECO:0000313" key="5">
    <source>
        <dbReference type="EMBL" id="MFG1372732.1"/>
    </source>
</evidence>
<protein>
    <submittedName>
        <fullName evidence="5">FadR/GntR family transcriptional regulator</fullName>
    </submittedName>
</protein>
<evidence type="ECO:0000259" key="4">
    <source>
        <dbReference type="PROSITE" id="PS50949"/>
    </source>
</evidence>